<feature type="transmembrane region" description="Helical" evidence="1">
    <location>
        <begin position="6"/>
        <end position="33"/>
    </location>
</feature>
<keyword evidence="1" id="KW-0472">Membrane</keyword>
<evidence type="ECO:0000256" key="1">
    <source>
        <dbReference type="SAM" id="Phobius"/>
    </source>
</evidence>
<keyword evidence="1" id="KW-0812">Transmembrane</keyword>
<dbReference type="EMBL" id="GGEC01039706">
    <property type="protein sequence ID" value="MBX20190.1"/>
    <property type="molecule type" value="Transcribed_RNA"/>
</dbReference>
<organism evidence="2">
    <name type="scientific">Rhizophora mucronata</name>
    <name type="common">Asiatic mangrove</name>
    <dbReference type="NCBI Taxonomy" id="61149"/>
    <lineage>
        <taxon>Eukaryota</taxon>
        <taxon>Viridiplantae</taxon>
        <taxon>Streptophyta</taxon>
        <taxon>Embryophyta</taxon>
        <taxon>Tracheophyta</taxon>
        <taxon>Spermatophyta</taxon>
        <taxon>Magnoliopsida</taxon>
        <taxon>eudicotyledons</taxon>
        <taxon>Gunneridae</taxon>
        <taxon>Pentapetalae</taxon>
        <taxon>rosids</taxon>
        <taxon>fabids</taxon>
        <taxon>Malpighiales</taxon>
        <taxon>Rhizophoraceae</taxon>
        <taxon>Rhizophora</taxon>
    </lineage>
</organism>
<dbReference type="AlphaFoldDB" id="A0A2P2LQF8"/>
<evidence type="ECO:0000313" key="2">
    <source>
        <dbReference type="EMBL" id="MBX20190.1"/>
    </source>
</evidence>
<proteinExistence type="predicted"/>
<keyword evidence="1" id="KW-1133">Transmembrane helix</keyword>
<accession>A0A2P2LQF8</accession>
<protein>
    <submittedName>
        <fullName evidence="2">Uncharacterized protein</fullName>
    </submittedName>
</protein>
<sequence length="55" mass="6578">MRWTSHFIIAVTLCYPFYGCKTLPLNFLVFLAIRPKKVSRDCNCKRRELQKHNYG</sequence>
<name>A0A2P2LQF8_RHIMU</name>
<reference evidence="2" key="1">
    <citation type="submission" date="2018-02" db="EMBL/GenBank/DDBJ databases">
        <title>Rhizophora mucronata_Transcriptome.</title>
        <authorList>
            <person name="Meera S.P."/>
            <person name="Sreeshan A."/>
            <person name="Augustine A."/>
        </authorList>
    </citation>
    <scope>NUCLEOTIDE SEQUENCE</scope>
    <source>
        <tissue evidence="2">Leaf</tissue>
    </source>
</reference>